<protein>
    <submittedName>
        <fullName evidence="3">Wsv293a-like protein</fullName>
    </submittedName>
</protein>
<organism evidence="3">
    <name type="scientific">Penaeus monodon majanivirus A</name>
    <dbReference type="NCBI Taxonomy" id="2984271"/>
    <lineage>
        <taxon>Viruses</taxon>
        <taxon>Viruses incertae sedis</taxon>
        <taxon>Naldaviricetes</taxon>
        <taxon>Nimaviridae</taxon>
    </lineage>
</organism>
<evidence type="ECO:0000313" key="3">
    <source>
        <dbReference type="EMBL" id="BDT61944.1"/>
    </source>
</evidence>
<proteinExistence type="predicted"/>
<reference evidence="3" key="1">
    <citation type="submission" date="2022-10" db="EMBL/GenBank/DDBJ databases">
        <title>Genome sequences of endogenous nimaviruses in decapod crustaceans.</title>
        <authorList>
            <person name="Kawato S."/>
            <person name="Nozaki R."/>
            <person name="Kondo H."/>
            <person name="Hirono I."/>
        </authorList>
    </citation>
    <scope>NUCLEOTIDE SEQUENCE</scope>
    <source>
        <strain evidence="3">Mikawa2016</strain>
    </source>
</reference>
<keyword evidence="2" id="KW-1133">Transmembrane helix</keyword>
<sequence>MSVSMDTNSTKETWNLSEERKESDSATVLTDYNDRISFFMGPLYRDIAYMIEEDKSSVVTDKLFVIFIISLTIFCSGAMLYRMVLHYDLLKKIAFPMTCNV</sequence>
<keyword evidence="2" id="KW-0812">Transmembrane</keyword>
<keyword evidence="2" id="KW-0472">Membrane</keyword>
<feature type="compositionally biased region" description="Polar residues" evidence="1">
    <location>
        <begin position="1"/>
        <end position="16"/>
    </location>
</feature>
<feature type="region of interest" description="Disordered" evidence="1">
    <location>
        <begin position="1"/>
        <end position="22"/>
    </location>
</feature>
<dbReference type="EMBL" id="LC738870">
    <property type="protein sequence ID" value="BDT61944.1"/>
    <property type="molecule type" value="Genomic_DNA"/>
</dbReference>
<name>A0A9C7BV13_9VIRU</name>
<accession>A0A9C7BV13</accession>
<evidence type="ECO:0000256" key="1">
    <source>
        <dbReference type="SAM" id="MobiDB-lite"/>
    </source>
</evidence>
<evidence type="ECO:0000256" key="2">
    <source>
        <dbReference type="SAM" id="Phobius"/>
    </source>
</evidence>
<feature type="transmembrane region" description="Helical" evidence="2">
    <location>
        <begin position="63"/>
        <end position="84"/>
    </location>
</feature>